<proteinExistence type="predicted"/>
<dbReference type="EMBL" id="AEYI02000161">
    <property type="protein sequence ID" value="KFG51396.1"/>
    <property type="molecule type" value="Genomic_DNA"/>
</dbReference>
<dbReference type="InterPro" id="IPR023214">
    <property type="entry name" value="HAD_sf"/>
</dbReference>
<dbReference type="GO" id="GO:0046872">
    <property type="term" value="F:metal ion binding"/>
    <property type="evidence" value="ECO:0007669"/>
    <property type="project" value="UniProtKB-KW"/>
</dbReference>
<keyword evidence="6" id="KW-0378">Hydrolase</keyword>
<accession>A0A086L428</accession>
<dbReference type="GO" id="GO:0016887">
    <property type="term" value="F:ATP hydrolysis activity"/>
    <property type="evidence" value="ECO:0007669"/>
    <property type="project" value="InterPro"/>
</dbReference>
<sequence length="278" mass="30464">MTGPEFNALIGGVVCSGCRLAMCDCPRHPAEERATGKKMRVDVIANPEAFNEIADNLEVLARSQPMDKYALVVGLKELRGTVVAVTGDGANDAPALKKADVGFAMGLSGKEVAKQAADIVLLDDNFGSIVKAVKWGRNVYDNIRRFLQFQLTVNVVAVVTAFLTATIIRESPLTAVQMLWVNLIMDSFASLALATEPPTDELLNRKPHSRHDYLISKVKKSTQVKKERYLYCGQLHALVHRCFCSTREKGKKSKKTCGEATNQTETSRQGSPRHACTL</sequence>
<comment type="caution">
    <text evidence="6">The sequence shown here is derived from an EMBL/GenBank/DDBJ whole genome shotgun (WGS) entry which is preliminary data.</text>
</comment>
<name>A0A086L428_TOXGO</name>
<dbReference type="InterPro" id="IPR006068">
    <property type="entry name" value="ATPase_P-typ_cation-transptr_C"/>
</dbReference>
<dbReference type="VEuPathDB" id="ToxoDB:TGP89_233770C"/>
<evidence type="ECO:0000313" key="7">
    <source>
        <dbReference type="Proteomes" id="UP000028828"/>
    </source>
</evidence>
<evidence type="ECO:0000256" key="1">
    <source>
        <dbReference type="ARBA" id="ARBA00004127"/>
    </source>
</evidence>
<dbReference type="GO" id="GO:0005524">
    <property type="term" value="F:ATP binding"/>
    <property type="evidence" value="ECO:0007669"/>
    <property type="project" value="InterPro"/>
</dbReference>
<dbReference type="EC" id="3.6.3.8" evidence="6"/>
<organism evidence="6 7">
    <name type="scientific">Toxoplasma gondii p89</name>
    <dbReference type="NCBI Taxonomy" id="943119"/>
    <lineage>
        <taxon>Eukaryota</taxon>
        <taxon>Sar</taxon>
        <taxon>Alveolata</taxon>
        <taxon>Apicomplexa</taxon>
        <taxon>Conoidasida</taxon>
        <taxon>Coccidia</taxon>
        <taxon>Eucoccidiorida</taxon>
        <taxon>Eimeriorina</taxon>
        <taxon>Sarcocystidae</taxon>
        <taxon>Toxoplasma</taxon>
    </lineage>
</organism>
<feature type="domain" description="Cation-transporting P-type ATPase C-terminal" evidence="5">
    <location>
        <begin position="171"/>
        <end position="217"/>
    </location>
</feature>
<dbReference type="Pfam" id="PF08282">
    <property type="entry name" value="Hydrolase_3"/>
    <property type="match status" value="1"/>
</dbReference>
<dbReference type="Gene3D" id="3.40.50.1000">
    <property type="entry name" value="HAD superfamily/HAD-like"/>
    <property type="match status" value="1"/>
</dbReference>
<evidence type="ECO:0000256" key="4">
    <source>
        <dbReference type="SAM" id="MobiDB-lite"/>
    </source>
</evidence>
<dbReference type="PANTHER" id="PTHR24093">
    <property type="entry name" value="CATION TRANSPORTING ATPASE"/>
    <property type="match status" value="1"/>
</dbReference>
<dbReference type="AlphaFoldDB" id="A0A086L428"/>
<dbReference type="PANTHER" id="PTHR24093:SF369">
    <property type="entry name" value="CALCIUM-TRANSPORTING ATPASE"/>
    <property type="match status" value="1"/>
</dbReference>
<dbReference type="GO" id="GO:0012505">
    <property type="term" value="C:endomembrane system"/>
    <property type="evidence" value="ECO:0007669"/>
    <property type="project" value="UniProtKB-SubCell"/>
</dbReference>
<evidence type="ECO:0000259" key="5">
    <source>
        <dbReference type="Pfam" id="PF00689"/>
    </source>
</evidence>
<dbReference type="PRINTS" id="PR00120">
    <property type="entry name" value="HATPASE"/>
</dbReference>
<dbReference type="NCBIfam" id="TIGR01494">
    <property type="entry name" value="ATPase_P-type"/>
    <property type="match status" value="1"/>
</dbReference>
<keyword evidence="3" id="KW-0460">Magnesium</keyword>
<evidence type="ECO:0000256" key="3">
    <source>
        <dbReference type="ARBA" id="ARBA00022842"/>
    </source>
</evidence>
<feature type="region of interest" description="Disordered" evidence="4">
    <location>
        <begin position="254"/>
        <end position="278"/>
    </location>
</feature>
<feature type="compositionally biased region" description="Polar residues" evidence="4">
    <location>
        <begin position="259"/>
        <end position="270"/>
    </location>
</feature>
<dbReference type="InterPro" id="IPR036412">
    <property type="entry name" value="HAD-like_sf"/>
</dbReference>
<gene>
    <name evidence="6" type="ORF">TGP89_233770C</name>
</gene>
<keyword evidence="2" id="KW-0479">Metal-binding</keyword>
<evidence type="ECO:0000313" key="6">
    <source>
        <dbReference type="EMBL" id="KFG51396.1"/>
    </source>
</evidence>
<dbReference type="GO" id="GO:0005388">
    <property type="term" value="F:P-type calcium transporter activity"/>
    <property type="evidence" value="ECO:0007669"/>
    <property type="project" value="TreeGrafter"/>
</dbReference>
<dbReference type="InterPro" id="IPR001757">
    <property type="entry name" value="P_typ_ATPase"/>
</dbReference>
<dbReference type="SUPFAM" id="SSF56784">
    <property type="entry name" value="HAD-like"/>
    <property type="match status" value="1"/>
</dbReference>
<protein>
    <submittedName>
        <fullName evidence="6">Calcium-translocating P-type ATPase, PMCA-type protein</fullName>
        <ecNumber evidence="6">3.6.3.8</ecNumber>
    </submittedName>
</protein>
<dbReference type="Pfam" id="PF00689">
    <property type="entry name" value="Cation_ATPase_C"/>
    <property type="match status" value="1"/>
</dbReference>
<reference evidence="6 7" key="1">
    <citation type="submission" date="2014-03" db="EMBL/GenBank/DDBJ databases">
        <authorList>
            <person name="Sibley D."/>
            <person name="Venepally P."/>
            <person name="Karamycheva S."/>
            <person name="Hadjithomas M."/>
            <person name="Khan A."/>
            <person name="Brunk B."/>
            <person name="Roos D."/>
            <person name="Caler E."/>
            <person name="Lorenzi H."/>
        </authorList>
    </citation>
    <scope>NUCLEOTIDE SEQUENCE [LARGE SCALE GENOMIC DNA]</scope>
    <source>
        <strain evidence="7">p89</strain>
    </source>
</reference>
<dbReference type="GO" id="GO:0005886">
    <property type="term" value="C:plasma membrane"/>
    <property type="evidence" value="ECO:0007669"/>
    <property type="project" value="TreeGrafter"/>
</dbReference>
<evidence type="ECO:0000256" key="2">
    <source>
        <dbReference type="ARBA" id="ARBA00022723"/>
    </source>
</evidence>
<dbReference type="Gene3D" id="1.20.1110.10">
    <property type="entry name" value="Calcium-transporting ATPase, transmembrane domain"/>
    <property type="match status" value="1"/>
</dbReference>
<comment type="subcellular location">
    <subcellularLocation>
        <location evidence="1">Endomembrane system</location>
        <topology evidence="1">Multi-pass membrane protein</topology>
    </subcellularLocation>
</comment>
<dbReference type="Proteomes" id="UP000028828">
    <property type="component" value="Unassembled WGS sequence"/>
</dbReference>